<dbReference type="EMBL" id="UINC01140780">
    <property type="protein sequence ID" value="SVD28126.1"/>
    <property type="molecule type" value="Genomic_DNA"/>
</dbReference>
<accession>A0A382U1D5</accession>
<reference evidence="1" key="1">
    <citation type="submission" date="2018-05" db="EMBL/GenBank/DDBJ databases">
        <authorList>
            <person name="Lanie J.A."/>
            <person name="Ng W.-L."/>
            <person name="Kazmierczak K.M."/>
            <person name="Andrzejewski T.M."/>
            <person name="Davidsen T.M."/>
            <person name="Wayne K.J."/>
            <person name="Tettelin H."/>
            <person name="Glass J.I."/>
            <person name="Rusch D."/>
            <person name="Podicherti R."/>
            <person name="Tsui H.-C.T."/>
            <person name="Winkler M.E."/>
        </authorList>
    </citation>
    <scope>NUCLEOTIDE SEQUENCE</scope>
</reference>
<organism evidence="1">
    <name type="scientific">marine metagenome</name>
    <dbReference type="NCBI Taxonomy" id="408172"/>
    <lineage>
        <taxon>unclassified sequences</taxon>
        <taxon>metagenomes</taxon>
        <taxon>ecological metagenomes</taxon>
    </lineage>
</organism>
<evidence type="ECO:0000313" key="1">
    <source>
        <dbReference type="EMBL" id="SVD28126.1"/>
    </source>
</evidence>
<proteinExistence type="predicted"/>
<gene>
    <name evidence="1" type="ORF">METZ01_LOCUS380980</name>
</gene>
<name>A0A382U1D5_9ZZZZ</name>
<protein>
    <submittedName>
        <fullName evidence="1">Uncharacterized protein</fullName>
    </submittedName>
</protein>
<sequence length="36" mass="4197">RERHPSLRLTSIDQQNDITYNLLAKLRDRNCQAEGA</sequence>
<dbReference type="AlphaFoldDB" id="A0A382U1D5"/>
<feature type="non-terminal residue" evidence="1">
    <location>
        <position position="1"/>
    </location>
</feature>